<evidence type="ECO:0000313" key="2">
    <source>
        <dbReference type="EMBL" id="MBI1627074.1"/>
    </source>
</evidence>
<proteinExistence type="predicted"/>
<feature type="region of interest" description="Disordered" evidence="1">
    <location>
        <begin position="155"/>
        <end position="176"/>
    </location>
</feature>
<keyword evidence="3" id="KW-1185">Reference proteome</keyword>
<gene>
    <name evidence="2" type="ORF">HF327_021655</name>
</gene>
<feature type="compositionally biased region" description="Basic and acidic residues" evidence="1">
    <location>
        <begin position="167"/>
        <end position="176"/>
    </location>
</feature>
<dbReference type="Proteomes" id="UP000530032">
    <property type="component" value="Unassembled WGS sequence"/>
</dbReference>
<protein>
    <submittedName>
        <fullName evidence="2">MobA/MobL protein</fullName>
    </submittedName>
</protein>
<dbReference type="EMBL" id="JABBCQ020000041">
    <property type="protein sequence ID" value="MBI1627074.1"/>
    <property type="molecule type" value="Genomic_DNA"/>
</dbReference>
<comment type="caution">
    <text evidence="2">The sequence shown here is derived from an EMBL/GenBank/DDBJ whole genome shotgun (WGS) entry which is preliminary data.</text>
</comment>
<accession>A0A843BD01</accession>
<sequence length="176" mass="19857">KMHDAGIWRSAELEQFEQQEAQARQKLESLNPQVLRAQHQEKVAREIARGNVRWEQAPALDKVAELEHIEQKKMAQERAARAKDQAIGKVLADFKTNAIQRETKSLGFGDAGQRWNALPEPIRQSIEGYNALGKEARQLALEKIGASLKGNPKALERLEQGLAQGKSNDRDRGFER</sequence>
<organism evidence="2 3">
    <name type="scientific">Comamonas suwonensis</name>
    <dbReference type="NCBI Taxonomy" id="2606214"/>
    <lineage>
        <taxon>Bacteria</taxon>
        <taxon>Pseudomonadati</taxon>
        <taxon>Pseudomonadota</taxon>
        <taxon>Betaproteobacteria</taxon>
        <taxon>Burkholderiales</taxon>
        <taxon>Comamonadaceae</taxon>
        <taxon>Comamonas</taxon>
    </lineage>
</organism>
<feature type="non-terminal residue" evidence="2">
    <location>
        <position position="1"/>
    </location>
</feature>
<evidence type="ECO:0000313" key="3">
    <source>
        <dbReference type="Proteomes" id="UP000530032"/>
    </source>
</evidence>
<evidence type="ECO:0000256" key="1">
    <source>
        <dbReference type="SAM" id="MobiDB-lite"/>
    </source>
</evidence>
<name>A0A843BD01_9BURK</name>
<reference evidence="2" key="1">
    <citation type="submission" date="2020-12" db="EMBL/GenBank/DDBJ databases">
        <title>Comamonas sp. nov., isolated from stream water.</title>
        <authorList>
            <person name="Park K.-H."/>
        </authorList>
    </citation>
    <scope>NUCLEOTIDE SEQUENCE</scope>
    <source>
        <strain evidence="2">EJ-4</strain>
    </source>
</reference>
<dbReference type="AlphaFoldDB" id="A0A843BD01"/>